<dbReference type="OrthoDB" id="9800897at2"/>
<dbReference type="EMBL" id="CP011797">
    <property type="protein sequence ID" value="ATX77003.1"/>
    <property type="molecule type" value="Genomic_DNA"/>
</dbReference>
<keyword evidence="5" id="KW-1185">Reference proteome</keyword>
<dbReference type="GO" id="GO:0000160">
    <property type="term" value="P:phosphorelay signal transduction system"/>
    <property type="evidence" value="ECO:0007669"/>
    <property type="project" value="InterPro"/>
</dbReference>
<dbReference type="InterPro" id="IPR050595">
    <property type="entry name" value="Bact_response_regulator"/>
</dbReference>
<sequence length="121" mass="13160">MTKKILCVDDNPADLKNLQRIIASQNFLSVTASSGAEAIAKARAERPNLILMDIIMDGMDGFNTCRELRKDAELSAIPIVFVSSKNQKADHMWAAKQGAKALISKPYTDADILNQITALVG</sequence>
<evidence type="ECO:0000256" key="1">
    <source>
        <dbReference type="ARBA" id="ARBA00022553"/>
    </source>
</evidence>
<dbReference type="Proteomes" id="UP000229757">
    <property type="component" value="Chromosome"/>
</dbReference>
<dbReference type="RefSeq" id="WP_100257291.1">
    <property type="nucleotide sequence ID" value="NZ_CP011797.1"/>
</dbReference>
<protein>
    <submittedName>
        <fullName evidence="4">Twitching motility protein PilH</fullName>
    </submittedName>
</protein>
<dbReference type="SMART" id="SM00448">
    <property type="entry name" value="REC"/>
    <property type="match status" value="1"/>
</dbReference>
<name>A0A2K8KQI1_9GAMM</name>
<feature type="domain" description="Response regulatory" evidence="3">
    <location>
        <begin position="4"/>
        <end position="120"/>
    </location>
</feature>
<accession>A0A2K8KQI1</accession>
<dbReference type="AlphaFoldDB" id="A0A2K8KQI1"/>
<dbReference type="Pfam" id="PF00072">
    <property type="entry name" value="Response_reg"/>
    <property type="match status" value="1"/>
</dbReference>
<dbReference type="PANTHER" id="PTHR44591">
    <property type="entry name" value="STRESS RESPONSE REGULATOR PROTEIN 1"/>
    <property type="match status" value="1"/>
</dbReference>
<feature type="modified residue" description="4-aspartylphosphate" evidence="2">
    <location>
        <position position="53"/>
    </location>
</feature>
<dbReference type="Gene3D" id="3.40.50.2300">
    <property type="match status" value="1"/>
</dbReference>
<evidence type="ECO:0000313" key="5">
    <source>
        <dbReference type="Proteomes" id="UP000229757"/>
    </source>
</evidence>
<dbReference type="InterPro" id="IPR011006">
    <property type="entry name" value="CheY-like_superfamily"/>
</dbReference>
<dbReference type="KEGG" id="rfo:REIFOR_01866"/>
<evidence type="ECO:0000259" key="3">
    <source>
        <dbReference type="PROSITE" id="PS50110"/>
    </source>
</evidence>
<proteinExistence type="predicted"/>
<evidence type="ECO:0000313" key="4">
    <source>
        <dbReference type="EMBL" id="ATX77003.1"/>
    </source>
</evidence>
<organism evidence="4 5">
    <name type="scientific">Reinekea forsetii</name>
    <dbReference type="NCBI Taxonomy" id="1336806"/>
    <lineage>
        <taxon>Bacteria</taxon>
        <taxon>Pseudomonadati</taxon>
        <taxon>Pseudomonadota</taxon>
        <taxon>Gammaproteobacteria</taxon>
        <taxon>Oceanospirillales</taxon>
        <taxon>Saccharospirillaceae</taxon>
        <taxon>Reinekea</taxon>
    </lineage>
</organism>
<dbReference type="PANTHER" id="PTHR44591:SF20">
    <property type="entry name" value="PROTEIN PILH"/>
    <property type="match status" value="1"/>
</dbReference>
<dbReference type="SUPFAM" id="SSF52172">
    <property type="entry name" value="CheY-like"/>
    <property type="match status" value="1"/>
</dbReference>
<dbReference type="InterPro" id="IPR001789">
    <property type="entry name" value="Sig_transdc_resp-reg_receiver"/>
</dbReference>
<keyword evidence="1 2" id="KW-0597">Phosphoprotein</keyword>
<dbReference type="PROSITE" id="PS50110">
    <property type="entry name" value="RESPONSE_REGULATORY"/>
    <property type="match status" value="1"/>
</dbReference>
<gene>
    <name evidence="4" type="primary">pilH</name>
    <name evidence="4" type="ORF">REIFOR_01866</name>
</gene>
<reference evidence="4 5" key="1">
    <citation type="journal article" date="2017" name="Environ. Microbiol.">
        <title>Genomic and physiological analyses of 'Reinekea forsetii' reveal a versatile opportunistic lifestyle during spring algae blooms.</title>
        <authorList>
            <person name="Avci B."/>
            <person name="Hahnke R.L."/>
            <person name="Chafee M."/>
            <person name="Fischer T."/>
            <person name="Gruber-Vodicka H."/>
            <person name="Tegetmeyer H.E."/>
            <person name="Harder J."/>
            <person name="Fuchs B.M."/>
            <person name="Amann R.I."/>
            <person name="Teeling H."/>
        </authorList>
    </citation>
    <scope>NUCLEOTIDE SEQUENCE [LARGE SCALE GENOMIC DNA]</scope>
    <source>
        <strain evidence="4 5">Hel1_31_D35</strain>
    </source>
</reference>
<evidence type="ECO:0000256" key="2">
    <source>
        <dbReference type="PROSITE-ProRule" id="PRU00169"/>
    </source>
</evidence>